<dbReference type="Pfam" id="PF00106">
    <property type="entry name" value="adh_short"/>
    <property type="match status" value="1"/>
</dbReference>
<dbReference type="InterPro" id="IPR036291">
    <property type="entry name" value="NAD(P)-bd_dom_sf"/>
</dbReference>
<organism evidence="2 3">
    <name type="scientific">Penicillium brasilianum</name>
    <dbReference type="NCBI Taxonomy" id="104259"/>
    <lineage>
        <taxon>Eukaryota</taxon>
        <taxon>Fungi</taxon>
        <taxon>Dikarya</taxon>
        <taxon>Ascomycota</taxon>
        <taxon>Pezizomycotina</taxon>
        <taxon>Eurotiomycetes</taxon>
        <taxon>Eurotiomycetidae</taxon>
        <taxon>Eurotiales</taxon>
        <taxon>Aspergillaceae</taxon>
        <taxon>Penicillium</taxon>
    </lineage>
</organism>
<reference evidence="3" key="1">
    <citation type="journal article" date="2015" name="Genome Announc.">
        <title>Draft genome sequence of the fungus Penicillium brasilianum MG11.</title>
        <authorList>
            <person name="Horn F."/>
            <person name="Linde J."/>
            <person name="Mattern D.J."/>
            <person name="Walther G."/>
            <person name="Guthke R."/>
            <person name="Brakhage A.A."/>
            <person name="Valiante V."/>
        </authorList>
    </citation>
    <scope>NUCLEOTIDE SEQUENCE [LARGE SCALE GENOMIC DNA]</scope>
    <source>
        <strain evidence="3">MG11</strain>
    </source>
</reference>
<dbReference type="Gene3D" id="3.40.50.720">
    <property type="entry name" value="NAD(P)-binding Rossmann-like Domain"/>
    <property type="match status" value="1"/>
</dbReference>
<dbReference type="PANTHER" id="PTHR47534:SF2">
    <property type="entry name" value="KETOREDUCTASE (KR) DOMAIN-CONTAINING PROTEIN-RELATED"/>
    <property type="match status" value="1"/>
</dbReference>
<keyword evidence="1" id="KW-0560">Oxidoreductase</keyword>
<keyword evidence="3" id="KW-1185">Reference proteome</keyword>
<name>A0A0F7U177_PENBI</name>
<gene>
    <name evidence="2" type="ORF">PMG11_09563</name>
</gene>
<dbReference type="STRING" id="104259.A0A0F7U177"/>
<proteinExistence type="predicted"/>
<evidence type="ECO:0000313" key="2">
    <source>
        <dbReference type="EMBL" id="CEJ61017.1"/>
    </source>
</evidence>
<evidence type="ECO:0008006" key="4">
    <source>
        <dbReference type="Google" id="ProtNLM"/>
    </source>
</evidence>
<dbReference type="SUPFAM" id="SSF51735">
    <property type="entry name" value="NAD(P)-binding Rossmann-fold domains"/>
    <property type="match status" value="1"/>
</dbReference>
<evidence type="ECO:0000256" key="1">
    <source>
        <dbReference type="ARBA" id="ARBA00023002"/>
    </source>
</evidence>
<evidence type="ECO:0000313" key="3">
    <source>
        <dbReference type="Proteomes" id="UP000042958"/>
    </source>
</evidence>
<dbReference type="OrthoDB" id="2898509at2759"/>
<dbReference type="InterPro" id="IPR052228">
    <property type="entry name" value="Sec_Metab_Biosynth_Oxidored"/>
</dbReference>
<dbReference type="Proteomes" id="UP000042958">
    <property type="component" value="Unassembled WGS sequence"/>
</dbReference>
<accession>A0A0F7U177</accession>
<dbReference type="PANTHER" id="PTHR47534">
    <property type="entry name" value="YALI0E05731P"/>
    <property type="match status" value="1"/>
</dbReference>
<dbReference type="GO" id="GO:0016491">
    <property type="term" value="F:oxidoreductase activity"/>
    <property type="evidence" value="ECO:0007669"/>
    <property type="project" value="UniProtKB-KW"/>
</dbReference>
<sequence length="328" mass="36755">MVPLQVVRTHNKSLKYLGARLVAIFVGGTSGIGLYTAREFVRHTPTPTVYLVGRNDTSARQIIQDLKLLNKAADIHFIKADVSLLKEVDRVCDFIQHEVSHVNILFLTCGIFTLNRREETVEGLDRKLSLHYYGRMRFIQNLIPHLANASHVGNRSTFLARVVSVLGAGHETKLHLDDLDLREHYSVEACDVHATTMTSLMVKEFALRYPSVTFIHTYPGIVKSGIAREAGPVLRHIITAAMFLGRLWMVSKQESGERHLFAATSDKFAPNTEARVGEISKGAYLLNWDDSEVGNEALLEDYLVNGVGDTVWTHTKKIFSGALDYHET</sequence>
<dbReference type="AlphaFoldDB" id="A0A0F7U177"/>
<protein>
    <recommendedName>
        <fullName evidence="4">Short-chain dehydrogenase/reductase</fullName>
    </recommendedName>
</protein>
<dbReference type="InterPro" id="IPR002347">
    <property type="entry name" value="SDR_fam"/>
</dbReference>
<dbReference type="EMBL" id="CDHK01000009">
    <property type="protein sequence ID" value="CEJ61017.1"/>
    <property type="molecule type" value="Genomic_DNA"/>
</dbReference>